<sequence length="67" mass="7645">MAINMVEMVEVSRVMSEIKGGKIEKWVSEDTHEDIVVVDGNGNRYEVKYISANSNQNSLTIKMRKNK</sequence>
<name>A0A143HCM9_9BACL</name>
<dbReference type="AlphaFoldDB" id="A0A143HCM9"/>
<evidence type="ECO:0000313" key="2">
    <source>
        <dbReference type="Proteomes" id="UP000076021"/>
    </source>
</evidence>
<dbReference type="Proteomes" id="UP000076021">
    <property type="component" value="Chromosome"/>
</dbReference>
<gene>
    <name evidence="1" type="ORF">ATY39_06950</name>
</gene>
<reference evidence="1 2" key="1">
    <citation type="journal article" date="2016" name="Genome Announc.">
        <title>Whole-Genome Sequence of Rummeliibacillus stabekisii Strain PP9 Isolated from Antarctic Soil.</title>
        <authorList>
            <person name="da Mota F.F."/>
            <person name="Vollu R.E."/>
            <person name="Jurelevicius D."/>
            <person name="Seldin L."/>
        </authorList>
    </citation>
    <scope>NUCLEOTIDE SEQUENCE [LARGE SCALE GENOMIC DNA]</scope>
    <source>
        <strain evidence="1 2">PP9</strain>
    </source>
</reference>
<proteinExistence type="predicted"/>
<organism evidence="1 2">
    <name type="scientific">Rummeliibacillus stabekisii</name>
    <dbReference type="NCBI Taxonomy" id="241244"/>
    <lineage>
        <taxon>Bacteria</taxon>
        <taxon>Bacillati</taxon>
        <taxon>Bacillota</taxon>
        <taxon>Bacilli</taxon>
        <taxon>Bacillales</taxon>
        <taxon>Caryophanaceae</taxon>
        <taxon>Rummeliibacillus</taxon>
    </lineage>
</organism>
<keyword evidence="2" id="KW-1185">Reference proteome</keyword>
<dbReference type="KEGG" id="rst:ATY39_06950"/>
<reference evidence="2" key="2">
    <citation type="submission" date="2016-03" db="EMBL/GenBank/DDBJ databases">
        <authorList>
            <person name="Ploux O."/>
        </authorList>
    </citation>
    <scope>NUCLEOTIDE SEQUENCE [LARGE SCALE GENOMIC DNA]</scope>
    <source>
        <strain evidence="2">PP9</strain>
    </source>
</reference>
<dbReference type="RefSeq" id="WP_066787730.1">
    <property type="nucleotide sequence ID" value="NZ_CP014806.1"/>
</dbReference>
<dbReference type="EMBL" id="CP014806">
    <property type="protein sequence ID" value="AMW99225.1"/>
    <property type="molecule type" value="Genomic_DNA"/>
</dbReference>
<evidence type="ECO:0000313" key="1">
    <source>
        <dbReference type="EMBL" id="AMW99225.1"/>
    </source>
</evidence>
<protein>
    <submittedName>
        <fullName evidence="1">Uncharacterized protein</fullName>
    </submittedName>
</protein>
<accession>A0A143HCM9</accession>